<keyword evidence="2" id="KW-1185">Reference proteome</keyword>
<proteinExistence type="predicted"/>
<sequence length="54" mass="6702">MREAGYDLFIFYSERLIELIRRQRDYGLNQQESLELKEKCQKMINKIDYQLKSR</sequence>
<name>A0ACC6SFP1_9BACI</name>
<evidence type="ECO:0000313" key="1">
    <source>
        <dbReference type="EMBL" id="MEQ2528853.1"/>
    </source>
</evidence>
<evidence type="ECO:0000313" key="2">
    <source>
        <dbReference type="Proteomes" id="UP001439875"/>
    </source>
</evidence>
<accession>A0ACC6SFP1</accession>
<comment type="caution">
    <text evidence="1">The sequence shown here is derived from an EMBL/GenBank/DDBJ whole genome shotgun (WGS) entry which is preliminary data.</text>
</comment>
<organism evidence="1 2">
    <name type="scientific">Robertmurraya yapensis</name>
    <name type="common">ex Hitch et al 2024</name>
    <dbReference type="NCBI Taxonomy" id="3133160"/>
    <lineage>
        <taxon>Bacteria</taxon>
        <taxon>Bacillati</taxon>
        <taxon>Bacillota</taxon>
        <taxon>Bacilli</taxon>
        <taxon>Bacillales</taxon>
        <taxon>Bacillaceae</taxon>
        <taxon>Robertmurraya</taxon>
    </lineage>
</organism>
<reference evidence="1" key="1">
    <citation type="submission" date="2024-03" db="EMBL/GenBank/DDBJ databases">
        <title>Human intestinal bacterial collection.</title>
        <authorList>
            <person name="Pauvert C."/>
            <person name="Hitch T.C.A."/>
            <person name="Clavel T."/>
        </authorList>
    </citation>
    <scope>NUCLEOTIDE SEQUENCE</scope>
    <source>
        <strain evidence="1">CLA-AA-H227</strain>
    </source>
</reference>
<dbReference type="EMBL" id="JBBMEW010000023">
    <property type="protein sequence ID" value="MEQ2528853.1"/>
    <property type="molecule type" value="Genomic_DNA"/>
</dbReference>
<gene>
    <name evidence="1" type="ORF">WMO40_19435</name>
</gene>
<dbReference type="Proteomes" id="UP001439875">
    <property type="component" value="Unassembled WGS sequence"/>
</dbReference>
<protein>
    <submittedName>
        <fullName evidence="1">Uncharacterized protein</fullName>
    </submittedName>
</protein>